<protein>
    <submittedName>
        <fullName evidence="7">Phage integrase family protein</fullName>
    </submittedName>
</protein>
<dbReference type="CDD" id="cd00801">
    <property type="entry name" value="INT_P4_C"/>
    <property type="match status" value="1"/>
</dbReference>
<dbReference type="Gene3D" id="1.10.150.130">
    <property type="match status" value="1"/>
</dbReference>
<evidence type="ECO:0000256" key="2">
    <source>
        <dbReference type="ARBA" id="ARBA00022908"/>
    </source>
</evidence>
<dbReference type="InterPro" id="IPR050808">
    <property type="entry name" value="Phage_Integrase"/>
</dbReference>
<dbReference type="PANTHER" id="PTHR30629">
    <property type="entry name" value="PROPHAGE INTEGRASE"/>
    <property type="match status" value="1"/>
</dbReference>
<keyword evidence="3" id="KW-0238">DNA-binding</keyword>
<dbReference type="GO" id="GO:0015074">
    <property type="term" value="P:DNA integration"/>
    <property type="evidence" value="ECO:0007669"/>
    <property type="project" value="UniProtKB-KW"/>
</dbReference>
<dbReference type="PATRIC" id="fig|983917.3.peg.2928"/>
<gene>
    <name evidence="7" type="ordered locus">RGE_30050</name>
</gene>
<comment type="similarity">
    <text evidence="1">Belongs to the 'phage' integrase family.</text>
</comment>
<evidence type="ECO:0000256" key="3">
    <source>
        <dbReference type="ARBA" id="ARBA00023125"/>
    </source>
</evidence>
<dbReference type="InterPro" id="IPR038488">
    <property type="entry name" value="Integrase_DNA-bd_sf"/>
</dbReference>
<dbReference type="GO" id="GO:0003677">
    <property type="term" value="F:DNA binding"/>
    <property type="evidence" value="ECO:0007669"/>
    <property type="project" value="UniProtKB-KW"/>
</dbReference>
<keyword evidence="2" id="KW-0229">DNA integration</keyword>
<dbReference type="STRING" id="983917.RGE_30050"/>
<dbReference type="InterPro" id="IPR053876">
    <property type="entry name" value="Phage_int_M"/>
</dbReference>
<dbReference type="InterPro" id="IPR013762">
    <property type="entry name" value="Integrase-like_cat_sf"/>
</dbReference>
<dbReference type="PROSITE" id="PS51898">
    <property type="entry name" value="TYR_RECOMBINASE"/>
    <property type="match status" value="1"/>
</dbReference>
<dbReference type="InterPro" id="IPR011010">
    <property type="entry name" value="DNA_brk_join_enz"/>
</dbReference>
<dbReference type="eggNOG" id="COG0582">
    <property type="taxonomic scope" value="Bacteria"/>
</dbReference>
<dbReference type="SUPFAM" id="SSF56349">
    <property type="entry name" value="DNA breaking-rejoining enzymes"/>
    <property type="match status" value="1"/>
</dbReference>
<feature type="compositionally biased region" description="Basic residues" evidence="5">
    <location>
        <begin position="420"/>
        <end position="433"/>
    </location>
</feature>
<dbReference type="EMBL" id="AP012320">
    <property type="protein sequence ID" value="BAL96344.1"/>
    <property type="molecule type" value="Genomic_DNA"/>
</dbReference>
<feature type="region of interest" description="Disordered" evidence="5">
    <location>
        <begin position="412"/>
        <end position="433"/>
    </location>
</feature>
<keyword evidence="8" id="KW-1185">Reference proteome</keyword>
<dbReference type="InterPro" id="IPR010998">
    <property type="entry name" value="Integrase_recombinase_N"/>
</dbReference>
<proteinExistence type="inferred from homology"/>
<dbReference type="Gene3D" id="3.30.160.390">
    <property type="entry name" value="Integrase, DNA-binding domain"/>
    <property type="match status" value="1"/>
</dbReference>
<evidence type="ECO:0000256" key="4">
    <source>
        <dbReference type="ARBA" id="ARBA00023172"/>
    </source>
</evidence>
<dbReference type="Pfam" id="PF22022">
    <property type="entry name" value="Phage_int_M"/>
    <property type="match status" value="1"/>
</dbReference>
<evidence type="ECO:0000313" key="7">
    <source>
        <dbReference type="EMBL" id="BAL96344.1"/>
    </source>
</evidence>
<dbReference type="RefSeq" id="WP_014429205.1">
    <property type="nucleotide sequence ID" value="NC_017075.1"/>
</dbReference>
<sequence>MALTDALCRNAACPPDKARVRLSDSGGLYLEVTPNGSRRWFWKYHFQEKEKRLSLGHYTEVGSKKVRVSLREARDARDDARRLLRAGTDPVQRRRLDKLSRQVSAEDTFEAVAREFHATKRSGWSPRYGARWLERMEKDLFPWIGSLPLRDVTAPLLLYTLRRIEKRGAHETAHTLRQTSGQVFRFGIATGRCDRNPAPDLHGALVPVIVKHMAAVIETDGAARLMRAIAAYEGQPLTRAALELAALLFQRPGNIRQMAWAEIDFERALWTIPAAKMKRTVHGKLNGRPHLVPLAPRALEILQDLQPISACSVYVFPSLLSNRRCMSENTLRTALRRMGYTNDEMTPHGFRAMARTILVEQLNVNPDVIEAQLAHVKSGPLGAAYDRAEFLNQRRTMMVQWADYLDALRRGEPDPAGRALGKRPKKKAAGRGA</sequence>
<name>I0HTK7_RUBGI</name>
<reference evidence="7 8" key="1">
    <citation type="journal article" date="2012" name="J. Bacteriol.">
        <title>Complete genome sequence of phototrophic betaproteobacterium Rubrivivax gelatinosus IL144.</title>
        <authorList>
            <person name="Nagashima S."/>
            <person name="Kamimura A."/>
            <person name="Shimizu T."/>
            <person name="Nakamura-isaki S."/>
            <person name="Aono E."/>
            <person name="Sakamoto K."/>
            <person name="Ichikawa N."/>
            <person name="Nakazawa H."/>
            <person name="Sekine M."/>
            <person name="Yamazaki S."/>
            <person name="Fujita N."/>
            <person name="Shimada K."/>
            <person name="Hanada S."/>
            <person name="Nagashima K.V.P."/>
        </authorList>
    </citation>
    <scope>NUCLEOTIDE SEQUENCE [LARGE SCALE GENOMIC DNA]</scope>
    <source>
        <strain evidence="8">NBRC 100245 / IL144</strain>
    </source>
</reference>
<evidence type="ECO:0000256" key="5">
    <source>
        <dbReference type="SAM" id="MobiDB-lite"/>
    </source>
</evidence>
<keyword evidence="4" id="KW-0233">DNA recombination</keyword>
<dbReference type="Proteomes" id="UP000007883">
    <property type="component" value="Chromosome"/>
</dbReference>
<dbReference type="GO" id="GO:0006310">
    <property type="term" value="P:DNA recombination"/>
    <property type="evidence" value="ECO:0007669"/>
    <property type="project" value="UniProtKB-KW"/>
</dbReference>
<evidence type="ECO:0000256" key="1">
    <source>
        <dbReference type="ARBA" id="ARBA00008857"/>
    </source>
</evidence>
<dbReference type="InterPro" id="IPR002104">
    <property type="entry name" value="Integrase_catalytic"/>
</dbReference>
<feature type="domain" description="Tyr recombinase" evidence="6">
    <location>
        <begin position="212"/>
        <end position="398"/>
    </location>
</feature>
<evidence type="ECO:0000259" key="6">
    <source>
        <dbReference type="PROSITE" id="PS51898"/>
    </source>
</evidence>
<dbReference type="Pfam" id="PF13356">
    <property type="entry name" value="Arm-DNA-bind_3"/>
    <property type="match status" value="1"/>
</dbReference>
<accession>I0HTK7</accession>
<dbReference type="HOGENOM" id="CLU_027562_0_0_4"/>
<organism evidence="7 8">
    <name type="scientific">Rubrivivax gelatinosus (strain NBRC 100245 / IL144)</name>
    <dbReference type="NCBI Taxonomy" id="983917"/>
    <lineage>
        <taxon>Bacteria</taxon>
        <taxon>Pseudomonadati</taxon>
        <taxon>Pseudomonadota</taxon>
        <taxon>Betaproteobacteria</taxon>
        <taxon>Burkholderiales</taxon>
        <taxon>Sphaerotilaceae</taxon>
        <taxon>Rubrivivax</taxon>
    </lineage>
</organism>
<dbReference type="PANTHER" id="PTHR30629:SF2">
    <property type="entry name" value="PROPHAGE INTEGRASE INTS-RELATED"/>
    <property type="match status" value="1"/>
</dbReference>
<dbReference type="InterPro" id="IPR025166">
    <property type="entry name" value="Integrase_DNA_bind_dom"/>
</dbReference>
<dbReference type="AlphaFoldDB" id="I0HTK7"/>
<dbReference type="Gene3D" id="1.10.443.10">
    <property type="entry name" value="Intergrase catalytic core"/>
    <property type="match status" value="1"/>
</dbReference>
<evidence type="ECO:0000313" key="8">
    <source>
        <dbReference type="Proteomes" id="UP000007883"/>
    </source>
</evidence>
<dbReference type="Pfam" id="PF00589">
    <property type="entry name" value="Phage_integrase"/>
    <property type="match status" value="1"/>
</dbReference>
<dbReference type="KEGG" id="rge:RGE_30050"/>